<comment type="similarity">
    <text evidence="2">Belongs to the glycosyl hydrolase 88 family.</text>
</comment>
<keyword evidence="1" id="KW-0378">Hydrolase</keyword>
<evidence type="ECO:0000313" key="5">
    <source>
        <dbReference type="Proteomes" id="UP000091956"/>
    </source>
</evidence>
<dbReference type="GO" id="GO:0052757">
    <property type="term" value="F:chondroitin hydrolase activity"/>
    <property type="evidence" value="ECO:0007669"/>
    <property type="project" value="TreeGrafter"/>
</dbReference>
<keyword evidence="5" id="KW-1185">Reference proteome</keyword>
<evidence type="ECO:0008006" key="6">
    <source>
        <dbReference type="Google" id="ProtNLM"/>
    </source>
</evidence>
<dbReference type="InterPro" id="IPR012341">
    <property type="entry name" value="6hp_glycosidase-like_sf"/>
</dbReference>
<dbReference type="InterPro" id="IPR008928">
    <property type="entry name" value="6-hairpin_glycosidase_sf"/>
</dbReference>
<accession>A0A1B8GSR7</accession>
<dbReference type="EMBL" id="KV460215">
    <property type="protein sequence ID" value="OBT98865.1"/>
    <property type="molecule type" value="Genomic_DNA"/>
</dbReference>
<dbReference type="SUPFAM" id="SSF48208">
    <property type="entry name" value="Six-hairpin glycosidases"/>
    <property type="match status" value="1"/>
</dbReference>
<sequence>MSTSDIPTSIQPHDSLVLNQEALDMASPISSGESKDESDHSALKTPPSDTSVSDYQSGEMVTSQSPNESYNMEKLLEIFSENILAKTLRVAIEALGNNNPPTVYPEFVPQRGEDAGKYFLRDADFWTCGFFPGILYLLRERAVKYPRVFPYLGHEKDSLHFSSSLLRQELISLCKDWTGPVEAMKSRIDTHDMGFIIQPSVRKDWELTSNENSLQAVLTAAKSLASRYSPAVSAIRSWDVLSQADVSITSMTQDFLVIIDSMMNLDLLFYASSHFSDPVYAEIAITHAKTLIKSNLRPETPPGRTDTRYKGMLYSHYHVINFDAQTGEVKERRTAQGYSAESTWARGQAWGIFGYAQTYNWSRDREFLSTACGMAEYFLWRLETSPACVERPTAGSGSPTIGRYVPLWDFDAPIEDESNPLRDSSAGVIAANGMLLLSQSMVELGDEILAERYRSAAIRIVTDTLEFSLSTEKARFADHTGGPEKIRVEDAVAGQRFDAILKNATANHNSNDHDRYSNHGLVYADYYLLEFGNQLLRMGLL</sequence>
<dbReference type="PANTHER" id="PTHR36845">
    <property type="entry name" value="HYDROLASE, PUTATIVE (AFU_ORTHOLOGUE AFUA_7G05090)-RELATED"/>
    <property type="match status" value="1"/>
</dbReference>
<feature type="compositionally biased region" description="Polar residues" evidence="3">
    <location>
        <begin position="47"/>
        <end position="67"/>
    </location>
</feature>
<reference evidence="4 5" key="1">
    <citation type="submission" date="2016-03" db="EMBL/GenBank/DDBJ databases">
        <title>Comparative genomics of Pseudogymnoascus destructans, the fungus causing white-nose syndrome of bats.</title>
        <authorList>
            <person name="Palmer J.M."/>
            <person name="Drees K.P."/>
            <person name="Foster J.T."/>
            <person name="Lindner D.L."/>
        </authorList>
    </citation>
    <scope>NUCLEOTIDE SEQUENCE [LARGE SCALE GENOMIC DNA]</scope>
    <source>
        <strain evidence="4 5">UAMH 10579</strain>
    </source>
</reference>
<evidence type="ECO:0000256" key="3">
    <source>
        <dbReference type="SAM" id="MobiDB-lite"/>
    </source>
</evidence>
<gene>
    <name evidence="4" type="ORF">VE01_03290</name>
</gene>
<evidence type="ECO:0000256" key="1">
    <source>
        <dbReference type="ARBA" id="ARBA00022801"/>
    </source>
</evidence>
<evidence type="ECO:0000313" key="4">
    <source>
        <dbReference type="EMBL" id="OBT98865.1"/>
    </source>
</evidence>
<dbReference type="RefSeq" id="XP_018132598.1">
    <property type="nucleotide sequence ID" value="XM_018272786.2"/>
</dbReference>
<dbReference type="Proteomes" id="UP000091956">
    <property type="component" value="Unassembled WGS sequence"/>
</dbReference>
<organism evidence="4 5">
    <name type="scientific">Pseudogymnoascus verrucosus</name>
    <dbReference type="NCBI Taxonomy" id="342668"/>
    <lineage>
        <taxon>Eukaryota</taxon>
        <taxon>Fungi</taxon>
        <taxon>Dikarya</taxon>
        <taxon>Ascomycota</taxon>
        <taxon>Pezizomycotina</taxon>
        <taxon>Leotiomycetes</taxon>
        <taxon>Thelebolales</taxon>
        <taxon>Thelebolaceae</taxon>
        <taxon>Pseudogymnoascus</taxon>
    </lineage>
</organism>
<dbReference type="Gene3D" id="1.50.10.10">
    <property type="match status" value="1"/>
</dbReference>
<reference evidence="5" key="2">
    <citation type="journal article" date="2018" name="Nat. Commun.">
        <title>Extreme sensitivity to ultraviolet light in the fungal pathogen causing white-nose syndrome of bats.</title>
        <authorList>
            <person name="Palmer J.M."/>
            <person name="Drees K.P."/>
            <person name="Foster J.T."/>
            <person name="Lindner D.L."/>
        </authorList>
    </citation>
    <scope>NUCLEOTIDE SEQUENCE [LARGE SCALE GENOMIC DNA]</scope>
    <source>
        <strain evidence="5">UAMH 10579</strain>
    </source>
</reference>
<dbReference type="PANTHER" id="PTHR36845:SF1">
    <property type="entry name" value="HYDROLASE, PUTATIVE (AFU_ORTHOLOGUE AFUA_7G05090)-RELATED"/>
    <property type="match status" value="1"/>
</dbReference>
<name>A0A1B8GSR7_9PEZI</name>
<feature type="region of interest" description="Disordered" evidence="3">
    <location>
        <begin position="1"/>
        <end position="67"/>
    </location>
</feature>
<feature type="compositionally biased region" description="Basic and acidic residues" evidence="3">
    <location>
        <begin position="33"/>
        <end position="42"/>
    </location>
</feature>
<feature type="compositionally biased region" description="Polar residues" evidence="3">
    <location>
        <begin position="1"/>
        <end position="12"/>
    </location>
</feature>
<protein>
    <recommendedName>
        <fullName evidence="6">Glucuronyl hydrolase</fullName>
    </recommendedName>
</protein>
<dbReference type="InterPro" id="IPR052369">
    <property type="entry name" value="UG_Glycosaminoglycan_Hydrolase"/>
</dbReference>
<dbReference type="OrthoDB" id="2317065at2759"/>
<evidence type="ECO:0000256" key="2">
    <source>
        <dbReference type="ARBA" id="ARBA00038358"/>
    </source>
</evidence>
<dbReference type="GeneID" id="28836676"/>
<dbReference type="FunFam" id="1.50.10.10:FF:000048">
    <property type="entry name" value="Unsaturated chondroitin disaccharide hydrolase"/>
    <property type="match status" value="1"/>
</dbReference>
<dbReference type="AlphaFoldDB" id="A0A1B8GSR7"/>
<proteinExistence type="inferred from homology"/>
<dbReference type="GO" id="GO:0000272">
    <property type="term" value="P:polysaccharide catabolic process"/>
    <property type="evidence" value="ECO:0007669"/>
    <property type="project" value="TreeGrafter"/>
</dbReference>